<protein>
    <submittedName>
        <fullName evidence="2">Uncharacterized protein</fullName>
    </submittedName>
</protein>
<comment type="caution">
    <text evidence="2">The sequence shown here is derived from an EMBL/GenBank/DDBJ whole genome shotgun (WGS) entry which is preliminary data.</text>
</comment>
<feature type="region of interest" description="Disordered" evidence="1">
    <location>
        <begin position="1"/>
        <end position="27"/>
    </location>
</feature>
<keyword evidence="3" id="KW-1185">Reference proteome</keyword>
<evidence type="ECO:0000313" key="2">
    <source>
        <dbReference type="EMBL" id="PGH14067.1"/>
    </source>
</evidence>
<feature type="compositionally biased region" description="Low complexity" evidence="1">
    <location>
        <begin position="1"/>
        <end position="23"/>
    </location>
</feature>
<dbReference type="AlphaFoldDB" id="A0A2B7Y016"/>
<dbReference type="Proteomes" id="UP000224634">
    <property type="component" value="Unassembled WGS sequence"/>
</dbReference>
<sequence>MRNTAARFLAAAKQQQQRQPAVASKLRKPSISLDHTGKTEFDAMRRYIDEQAAR</sequence>
<name>A0A2B7Y016_POLH7</name>
<proteinExistence type="predicted"/>
<organism evidence="2 3">
    <name type="scientific">Polytolypa hystricis (strain UAMH7299)</name>
    <dbReference type="NCBI Taxonomy" id="1447883"/>
    <lineage>
        <taxon>Eukaryota</taxon>
        <taxon>Fungi</taxon>
        <taxon>Dikarya</taxon>
        <taxon>Ascomycota</taxon>
        <taxon>Pezizomycotina</taxon>
        <taxon>Eurotiomycetes</taxon>
        <taxon>Eurotiomycetidae</taxon>
        <taxon>Onygenales</taxon>
        <taxon>Onygenales incertae sedis</taxon>
        <taxon>Polytolypa</taxon>
    </lineage>
</organism>
<gene>
    <name evidence="2" type="ORF">AJ80_06071</name>
</gene>
<evidence type="ECO:0000256" key="1">
    <source>
        <dbReference type="SAM" id="MobiDB-lite"/>
    </source>
</evidence>
<accession>A0A2B7Y016</accession>
<dbReference type="EMBL" id="PDNA01000097">
    <property type="protein sequence ID" value="PGH14067.1"/>
    <property type="molecule type" value="Genomic_DNA"/>
</dbReference>
<reference evidence="2 3" key="1">
    <citation type="submission" date="2017-10" db="EMBL/GenBank/DDBJ databases">
        <title>Comparative genomics in systemic dimorphic fungi from Ajellomycetaceae.</title>
        <authorList>
            <person name="Munoz J.F."/>
            <person name="Mcewen J.G."/>
            <person name="Clay O.K."/>
            <person name="Cuomo C.A."/>
        </authorList>
    </citation>
    <scope>NUCLEOTIDE SEQUENCE [LARGE SCALE GENOMIC DNA]</scope>
    <source>
        <strain evidence="2 3">UAMH7299</strain>
    </source>
</reference>
<evidence type="ECO:0000313" key="3">
    <source>
        <dbReference type="Proteomes" id="UP000224634"/>
    </source>
</evidence>
<dbReference type="OrthoDB" id="74240at2759"/>